<dbReference type="Proteomes" id="UP000195880">
    <property type="component" value="Chromosome"/>
</dbReference>
<evidence type="ECO:0008006" key="5">
    <source>
        <dbReference type="Google" id="ProtNLM"/>
    </source>
</evidence>
<feature type="transmembrane region" description="Helical" evidence="2">
    <location>
        <begin position="96"/>
        <end position="115"/>
    </location>
</feature>
<feature type="transmembrane region" description="Helical" evidence="2">
    <location>
        <begin position="121"/>
        <end position="143"/>
    </location>
</feature>
<evidence type="ECO:0000313" key="3">
    <source>
        <dbReference type="EMBL" id="ARX89406.1"/>
    </source>
</evidence>
<name>A0A1Z1WSJ2_9ACTN</name>
<dbReference type="OrthoDB" id="119790at2"/>
<sequence length="160" mass="16866">MTTRTPFPRDPAGPVLPRGSSLKRRHLTTALAVLTGATVLFFGLNFLLNPDGTPSGFGITPWPEGNADGYFAVKGVRDIVVGATVFLLLIGQRRTLGWVVLLDAIIPLGDALVVVTHGGTYTAALSVHVSAAAFVVLTGVMLLTENGRRPLERAHLTPSA</sequence>
<protein>
    <recommendedName>
        <fullName evidence="5">Small membrane hydrophobic protein</fullName>
    </recommendedName>
</protein>
<feature type="transmembrane region" description="Helical" evidence="2">
    <location>
        <begin position="27"/>
        <end position="49"/>
    </location>
</feature>
<dbReference type="RefSeq" id="WP_087887254.1">
    <property type="nucleotide sequence ID" value="NZ_CP021748.1"/>
</dbReference>
<feature type="transmembrane region" description="Helical" evidence="2">
    <location>
        <begin position="69"/>
        <end position="89"/>
    </location>
</feature>
<keyword evidence="2" id="KW-1133">Transmembrane helix</keyword>
<evidence type="ECO:0000313" key="4">
    <source>
        <dbReference type="Proteomes" id="UP000195880"/>
    </source>
</evidence>
<feature type="region of interest" description="Disordered" evidence="1">
    <location>
        <begin position="1"/>
        <end position="20"/>
    </location>
</feature>
<proteinExistence type="predicted"/>
<evidence type="ECO:0000256" key="2">
    <source>
        <dbReference type="SAM" id="Phobius"/>
    </source>
</evidence>
<dbReference type="Pfam" id="PF14087">
    <property type="entry name" value="DUF4267"/>
    <property type="match status" value="1"/>
</dbReference>
<keyword evidence="2" id="KW-0812">Transmembrane</keyword>
<accession>A0A1Z1WSJ2</accession>
<dbReference type="EMBL" id="CP021748">
    <property type="protein sequence ID" value="ARX89406.1"/>
    <property type="molecule type" value="Genomic_DNA"/>
</dbReference>
<gene>
    <name evidence="3" type="ORF">SMD44_08893</name>
</gene>
<keyword evidence="2" id="KW-0472">Membrane</keyword>
<keyword evidence="4" id="KW-1185">Reference proteome</keyword>
<dbReference type="AlphaFoldDB" id="A0A1Z1WSJ2"/>
<dbReference type="KEGG" id="salf:SMD44_08893"/>
<dbReference type="InterPro" id="IPR025363">
    <property type="entry name" value="DUF4267"/>
</dbReference>
<evidence type="ECO:0000256" key="1">
    <source>
        <dbReference type="SAM" id="MobiDB-lite"/>
    </source>
</evidence>
<organism evidence="3 4">
    <name type="scientific">Streptomyces alboflavus</name>
    <dbReference type="NCBI Taxonomy" id="67267"/>
    <lineage>
        <taxon>Bacteria</taxon>
        <taxon>Bacillati</taxon>
        <taxon>Actinomycetota</taxon>
        <taxon>Actinomycetes</taxon>
        <taxon>Kitasatosporales</taxon>
        <taxon>Streptomycetaceae</taxon>
        <taxon>Streptomyces</taxon>
    </lineage>
</organism>
<reference evidence="3 4" key="1">
    <citation type="submission" date="2017-05" db="EMBL/GenBank/DDBJ databases">
        <title>Streptomyces alboflavus Genome sequencing and assembly.</title>
        <authorList>
            <person name="Wang Y."/>
            <person name="Du B."/>
            <person name="Ding Y."/>
            <person name="Liu H."/>
            <person name="Hou Q."/>
            <person name="Liu K."/>
            <person name="Wang C."/>
            <person name="Yao L."/>
        </authorList>
    </citation>
    <scope>NUCLEOTIDE SEQUENCE [LARGE SCALE GENOMIC DNA]</scope>
    <source>
        <strain evidence="3 4">MDJK44</strain>
    </source>
</reference>